<reference evidence="2 3" key="1">
    <citation type="submission" date="2017-02" db="EMBL/GenBank/DDBJ databases">
        <authorList>
            <person name="Peterson S.W."/>
        </authorList>
    </citation>
    <scope>NUCLEOTIDE SEQUENCE [LARGE SCALE GENOMIC DNA]</scope>
    <source>
        <strain evidence="2 3">CIP104813</strain>
    </source>
</reference>
<gene>
    <name evidence="2" type="ORF">FM110_11430</name>
</gene>
<evidence type="ECO:0000313" key="2">
    <source>
        <dbReference type="EMBL" id="SLM94497.1"/>
    </source>
</evidence>
<organism evidence="2 3">
    <name type="scientific">Brachybacterium nesterenkovii</name>
    <dbReference type="NCBI Taxonomy" id="47847"/>
    <lineage>
        <taxon>Bacteria</taxon>
        <taxon>Bacillati</taxon>
        <taxon>Actinomycetota</taxon>
        <taxon>Actinomycetes</taxon>
        <taxon>Micrococcales</taxon>
        <taxon>Dermabacteraceae</taxon>
        <taxon>Brachybacterium</taxon>
    </lineage>
</organism>
<feature type="compositionally biased region" description="Gly residues" evidence="1">
    <location>
        <begin position="9"/>
        <end position="23"/>
    </location>
</feature>
<accession>A0A1X6X5G2</accession>
<protein>
    <submittedName>
        <fullName evidence="2">Uncharacterized protein</fullName>
    </submittedName>
</protein>
<feature type="region of interest" description="Disordered" evidence="1">
    <location>
        <begin position="1"/>
        <end position="58"/>
    </location>
</feature>
<evidence type="ECO:0000313" key="3">
    <source>
        <dbReference type="Proteomes" id="UP000195981"/>
    </source>
</evidence>
<dbReference type="Proteomes" id="UP000195981">
    <property type="component" value="Unassembled WGS sequence"/>
</dbReference>
<dbReference type="EMBL" id="FWFG01000099">
    <property type="protein sequence ID" value="SLM94497.1"/>
    <property type="molecule type" value="Genomic_DNA"/>
</dbReference>
<name>A0A1X6X5G2_9MICO</name>
<dbReference type="AlphaFoldDB" id="A0A1X6X5G2"/>
<keyword evidence="3" id="KW-1185">Reference proteome</keyword>
<sequence>MRRLRCLGSGAGPGHAIGHGVPSGGPRRRTPRPRKAGGIAGVAPVFHDGIAARQSPVT</sequence>
<evidence type="ECO:0000256" key="1">
    <source>
        <dbReference type="SAM" id="MobiDB-lite"/>
    </source>
</evidence>
<proteinExistence type="predicted"/>
<feature type="compositionally biased region" description="Basic residues" evidence="1">
    <location>
        <begin position="26"/>
        <end position="35"/>
    </location>
</feature>